<evidence type="ECO:0000313" key="2">
    <source>
        <dbReference type="EMBL" id="GAA4602763.1"/>
    </source>
</evidence>
<name>A0ABP8TFT7_9ACTN</name>
<dbReference type="GO" id="GO:0032259">
    <property type="term" value="P:methylation"/>
    <property type="evidence" value="ECO:0007669"/>
    <property type="project" value="UniProtKB-KW"/>
</dbReference>
<dbReference type="PANTHER" id="PTHR45036:SF1">
    <property type="entry name" value="METHYLTRANSFERASE LIKE 7A"/>
    <property type="match status" value="1"/>
</dbReference>
<evidence type="ECO:0000313" key="3">
    <source>
        <dbReference type="Proteomes" id="UP001500212"/>
    </source>
</evidence>
<dbReference type="Proteomes" id="UP001500212">
    <property type="component" value="Unassembled WGS sequence"/>
</dbReference>
<dbReference type="InterPro" id="IPR029063">
    <property type="entry name" value="SAM-dependent_MTases_sf"/>
</dbReference>
<keyword evidence="3" id="KW-1185">Reference proteome</keyword>
<dbReference type="PANTHER" id="PTHR45036">
    <property type="entry name" value="METHYLTRANSFERASE LIKE 7B"/>
    <property type="match status" value="1"/>
</dbReference>
<dbReference type="EMBL" id="BAABHJ010000002">
    <property type="protein sequence ID" value="GAA4602763.1"/>
    <property type="molecule type" value="Genomic_DNA"/>
</dbReference>
<dbReference type="Gene3D" id="3.40.50.150">
    <property type="entry name" value="Vaccinia Virus protein VP39"/>
    <property type="match status" value="1"/>
</dbReference>
<keyword evidence="2" id="KW-0808">Transferase</keyword>
<reference evidence="3" key="1">
    <citation type="journal article" date="2019" name="Int. J. Syst. Evol. Microbiol.">
        <title>The Global Catalogue of Microorganisms (GCM) 10K type strain sequencing project: providing services to taxonomists for standard genome sequencing and annotation.</title>
        <authorList>
            <consortium name="The Broad Institute Genomics Platform"/>
            <consortium name="The Broad Institute Genome Sequencing Center for Infectious Disease"/>
            <person name="Wu L."/>
            <person name="Ma J."/>
        </authorList>
    </citation>
    <scope>NUCLEOTIDE SEQUENCE [LARGE SCALE GENOMIC DNA]</scope>
    <source>
        <strain evidence="3">JCM 17938</strain>
    </source>
</reference>
<organism evidence="2 3">
    <name type="scientific">Actinoallomurus liliacearum</name>
    <dbReference type="NCBI Taxonomy" id="1080073"/>
    <lineage>
        <taxon>Bacteria</taxon>
        <taxon>Bacillati</taxon>
        <taxon>Actinomycetota</taxon>
        <taxon>Actinomycetes</taxon>
        <taxon>Streptosporangiales</taxon>
        <taxon>Thermomonosporaceae</taxon>
        <taxon>Actinoallomurus</taxon>
    </lineage>
</organism>
<comment type="caution">
    <text evidence="2">The sequence shown here is derived from an EMBL/GenBank/DDBJ whole genome shotgun (WGS) entry which is preliminary data.</text>
</comment>
<feature type="domain" description="Methyltransferase type 11" evidence="1">
    <location>
        <begin position="44"/>
        <end position="137"/>
    </location>
</feature>
<dbReference type="InterPro" id="IPR013216">
    <property type="entry name" value="Methyltransf_11"/>
</dbReference>
<dbReference type="InterPro" id="IPR052356">
    <property type="entry name" value="Thiol_S-MT"/>
</dbReference>
<dbReference type="CDD" id="cd02440">
    <property type="entry name" value="AdoMet_MTases"/>
    <property type="match status" value="1"/>
</dbReference>
<dbReference type="SUPFAM" id="SSF53335">
    <property type="entry name" value="S-adenosyl-L-methionine-dependent methyltransferases"/>
    <property type="match status" value="1"/>
</dbReference>
<sequence>MRTSGSRGHPLFARCYARFCPLLDRGLVASRRALLADLSGEVIEIGAGTGSSFAHYPREVRRLVAVEPESHLRRVARAAAARAPVPVEVVPGVADRLPVTDGSFDAVVASLVLCTVPDQTAALAEIVRVLRPGGRLRFFEHVRAGTPVRRGAQRAVDATVWPLLAGGCHTGRDTVAAVQAAGFEIERLDRFGRAETGMPFPIAPQVLGSAIRP</sequence>
<dbReference type="RefSeq" id="WP_345348579.1">
    <property type="nucleotide sequence ID" value="NZ_BAABHJ010000002.1"/>
</dbReference>
<dbReference type="Pfam" id="PF08241">
    <property type="entry name" value="Methyltransf_11"/>
    <property type="match status" value="1"/>
</dbReference>
<proteinExistence type="predicted"/>
<keyword evidence="2" id="KW-0489">Methyltransferase</keyword>
<gene>
    <name evidence="2" type="ORF">GCM10023195_08770</name>
</gene>
<dbReference type="GO" id="GO:0008168">
    <property type="term" value="F:methyltransferase activity"/>
    <property type="evidence" value="ECO:0007669"/>
    <property type="project" value="UniProtKB-KW"/>
</dbReference>
<accession>A0ABP8TFT7</accession>
<evidence type="ECO:0000259" key="1">
    <source>
        <dbReference type="Pfam" id="PF08241"/>
    </source>
</evidence>
<protein>
    <submittedName>
        <fullName evidence="2">Class I SAM-dependent methyltransferase</fullName>
    </submittedName>
</protein>